<gene>
    <name evidence="1" type="ORF">PBV87_18425</name>
</gene>
<name>A0AA42J2A0_9FIRM</name>
<accession>A0AA42J2A0</accession>
<reference evidence="1" key="1">
    <citation type="journal article" date="2023" name="Int. J. Syst. Evol. Microbiol.">
        <title>&lt;i&gt;Holtiella tumoricola&lt;/i&gt; gen. nov. sp. nov., isolated from a human clinical sample.</title>
        <authorList>
            <person name="Allen-Vercoe E."/>
            <person name="Daigneault M.C."/>
            <person name="Vancuren S.J."/>
            <person name="Cochrane K."/>
            <person name="O'Neal L.L."/>
            <person name="Sankaranarayanan K."/>
            <person name="Lawson P.A."/>
        </authorList>
    </citation>
    <scope>NUCLEOTIDE SEQUENCE</scope>
    <source>
        <strain evidence="1">CC70A</strain>
    </source>
</reference>
<protein>
    <submittedName>
        <fullName evidence="1">Uncharacterized protein</fullName>
    </submittedName>
</protein>
<dbReference type="EMBL" id="JAQIFT010000062">
    <property type="protein sequence ID" value="MDA3733459.1"/>
    <property type="molecule type" value="Genomic_DNA"/>
</dbReference>
<evidence type="ECO:0000313" key="1">
    <source>
        <dbReference type="EMBL" id="MDA3733459.1"/>
    </source>
</evidence>
<comment type="caution">
    <text evidence="1">The sequence shown here is derived from an EMBL/GenBank/DDBJ whole genome shotgun (WGS) entry which is preliminary data.</text>
</comment>
<sequence length="168" mass="19257">MNNQLGLIAILGISYLLLSQEHGFDYRGESGEGYKQFKSELYDISFKYPADWTKNPNYEERYDGPGGFVEVAEIEAYNRPINVVVQQEINTPIKPFGMNPKVMDVDLDGQPARVIIPSADQNKVFDREVAIIVKNKKPVVEGQERYDYTIIWTDKANLENILNSFKFL</sequence>
<dbReference type="AlphaFoldDB" id="A0AA42J2A0"/>
<proteinExistence type="predicted"/>
<evidence type="ECO:0000313" key="2">
    <source>
        <dbReference type="Proteomes" id="UP001169242"/>
    </source>
</evidence>
<dbReference type="RefSeq" id="WP_271013279.1">
    <property type="nucleotide sequence ID" value="NZ_JAQIFT010000062.1"/>
</dbReference>
<dbReference type="Proteomes" id="UP001169242">
    <property type="component" value="Unassembled WGS sequence"/>
</dbReference>
<keyword evidence="2" id="KW-1185">Reference proteome</keyword>
<organism evidence="1 2">
    <name type="scientific">Holtiella tumoricola</name>
    <dbReference type="NCBI Taxonomy" id="3018743"/>
    <lineage>
        <taxon>Bacteria</taxon>
        <taxon>Bacillati</taxon>
        <taxon>Bacillota</taxon>
        <taxon>Clostridia</taxon>
        <taxon>Lachnospirales</taxon>
        <taxon>Cellulosilyticaceae</taxon>
        <taxon>Holtiella</taxon>
    </lineage>
</organism>